<accession>A0ABT2G2U9</accession>
<dbReference type="CDD" id="cd07989">
    <property type="entry name" value="LPLAT_AGPAT-like"/>
    <property type="match status" value="1"/>
</dbReference>
<keyword evidence="1" id="KW-0808">Transferase</keyword>
<feature type="domain" description="Phospholipid/glycerol acyltransferase" evidence="3">
    <location>
        <begin position="68"/>
        <end position="183"/>
    </location>
</feature>
<dbReference type="SUPFAM" id="SSF69593">
    <property type="entry name" value="Glycerol-3-phosphate (1)-acyltransferase"/>
    <property type="match status" value="1"/>
</dbReference>
<dbReference type="Pfam" id="PF01553">
    <property type="entry name" value="Acyltransferase"/>
    <property type="match status" value="1"/>
</dbReference>
<dbReference type="GO" id="GO:0016746">
    <property type="term" value="F:acyltransferase activity"/>
    <property type="evidence" value="ECO:0007669"/>
    <property type="project" value="UniProtKB-KW"/>
</dbReference>
<dbReference type="PANTHER" id="PTHR10434">
    <property type="entry name" value="1-ACYL-SN-GLYCEROL-3-PHOSPHATE ACYLTRANSFERASE"/>
    <property type="match status" value="1"/>
</dbReference>
<gene>
    <name evidence="4" type="ORF">NYP18_12710</name>
</gene>
<evidence type="ECO:0000259" key="3">
    <source>
        <dbReference type="SMART" id="SM00563"/>
    </source>
</evidence>
<dbReference type="Proteomes" id="UP001205965">
    <property type="component" value="Unassembled WGS sequence"/>
</dbReference>
<proteinExistence type="predicted"/>
<keyword evidence="5" id="KW-1185">Reference proteome</keyword>
<dbReference type="InterPro" id="IPR002123">
    <property type="entry name" value="Plipid/glycerol_acylTrfase"/>
</dbReference>
<organism evidence="4 5">
    <name type="scientific">Corynebacterium lemuris</name>
    <dbReference type="NCBI Taxonomy" id="1859292"/>
    <lineage>
        <taxon>Bacteria</taxon>
        <taxon>Bacillati</taxon>
        <taxon>Actinomycetota</taxon>
        <taxon>Actinomycetes</taxon>
        <taxon>Mycobacteriales</taxon>
        <taxon>Corynebacteriaceae</taxon>
        <taxon>Corynebacterium</taxon>
    </lineage>
</organism>
<evidence type="ECO:0000313" key="4">
    <source>
        <dbReference type="EMBL" id="MCS5480514.1"/>
    </source>
</evidence>
<evidence type="ECO:0000256" key="2">
    <source>
        <dbReference type="ARBA" id="ARBA00023315"/>
    </source>
</evidence>
<name>A0ABT2G2U9_9CORY</name>
<dbReference type="EMBL" id="JANWTC010000011">
    <property type="protein sequence ID" value="MCS5480514.1"/>
    <property type="molecule type" value="Genomic_DNA"/>
</dbReference>
<keyword evidence="2 4" id="KW-0012">Acyltransferase</keyword>
<sequence length="313" mass="34542">MAAQRKFEKRAGVFHVPADLPEVPDHPTEAKEPVYNGIIIRLLKGLLKAQGIRVTVFGAENIPTTGGALLAMNHTGYYDFIFGEVAAHLRGKRLVRFMAKKEIFDTPVAGPLMRAMKHVSVDRSSGAASREEAEVHLRAGQLVGIFPEATISRSFELKEFKNGAVRIAEGAGVPLIPMVTWGSQRIWTKDHPKRLGRTNTPVFIRVGEPVDISGTPEEAIERLRGAMQELLDRVRDDYNRAYGPFPAGAYWLPAAAGGTAPTLIDAAEIDRQERAARVSRKEKKAAAKLDKRADAALGNARTFIDRVKEKFRR</sequence>
<reference evidence="4 5" key="1">
    <citation type="submission" date="2022-08" db="EMBL/GenBank/DDBJ databases">
        <title>YIM 101645 draft genome.</title>
        <authorList>
            <person name="Chen X."/>
        </authorList>
    </citation>
    <scope>NUCLEOTIDE SEQUENCE [LARGE SCALE GENOMIC DNA]</scope>
    <source>
        <strain evidence="4 5">YIM 101645</strain>
    </source>
</reference>
<comment type="caution">
    <text evidence="4">The sequence shown here is derived from an EMBL/GenBank/DDBJ whole genome shotgun (WGS) entry which is preliminary data.</text>
</comment>
<dbReference type="RefSeq" id="WP_259428583.1">
    <property type="nucleotide sequence ID" value="NZ_JANWTC010000011.1"/>
</dbReference>
<dbReference type="PANTHER" id="PTHR10434:SF55">
    <property type="entry name" value="POSSIBLE ACYLTRANSFERASE"/>
    <property type="match status" value="1"/>
</dbReference>
<protein>
    <submittedName>
        <fullName evidence="4">1-acyl-sn-glycerol-3-phosphate acyltransferase</fullName>
    </submittedName>
</protein>
<dbReference type="SMART" id="SM00563">
    <property type="entry name" value="PlsC"/>
    <property type="match status" value="1"/>
</dbReference>
<evidence type="ECO:0000256" key="1">
    <source>
        <dbReference type="ARBA" id="ARBA00022679"/>
    </source>
</evidence>
<evidence type="ECO:0000313" key="5">
    <source>
        <dbReference type="Proteomes" id="UP001205965"/>
    </source>
</evidence>